<feature type="compositionally biased region" description="Basic and acidic residues" evidence="2">
    <location>
        <begin position="783"/>
        <end position="792"/>
    </location>
</feature>
<feature type="region of interest" description="Disordered" evidence="2">
    <location>
        <begin position="783"/>
        <end position="806"/>
    </location>
</feature>
<feature type="compositionally biased region" description="Low complexity" evidence="2">
    <location>
        <begin position="910"/>
        <end position="931"/>
    </location>
</feature>
<feature type="coiled-coil region" evidence="1">
    <location>
        <begin position="423"/>
        <end position="457"/>
    </location>
</feature>
<feature type="compositionally biased region" description="Polar residues" evidence="2">
    <location>
        <begin position="36"/>
        <end position="49"/>
    </location>
</feature>
<dbReference type="EMBL" id="HBFQ01040887">
    <property type="protein sequence ID" value="CAD8854634.1"/>
    <property type="molecule type" value="Transcribed_RNA"/>
</dbReference>
<evidence type="ECO:0000256" key="1">
    <source>
        <dbReference type="SAM" id="Coils"/>
    </source>
</evidence>
<feature type="region of interest" description="Disordered" evidence="2">
    <location>
        <begin position="377"/>
        <end position="421"/>
    </location>
</feature>
<feature type="region of interest" description="Disordered" evidence="2">
    <location>
        <begin position="201"/>
        <end position="325"/>
    </location>
</feature>
<feature type="compositionally biased region" description="Low complexity" evidence="2">
    <location>
        <begin position="201"/>
        <end position="232"/>
    </location>
</feature>
<protein>
    <submittedName>
        <fullName evidence="3">Uncharacterized protein</fullName>
    </submittedName>
</protein>
<feature type="compositionally biased region" description="Low complexity" evidence="2">
    <location>
        <begin position="401"/>
        <end position="415"/>
    </location>
</feature>
<accession>A0A7S1FBB7</accession>
<feature type="region of interest" description="Disordered" evidence="2">
    <location>
        <begin position="642"/>
        <end position="671"/>
    </location>
</feature>
<dbReference type="PANTHER" id="PTHR38150">
    <property type="entry name" value="EF-HAND DOMAIN-CONTAINING PROTEIN"/>
    <property type="match status" value="1"/>
</dbReference>
<proteinExistence type="predicted"/>
<dbReference type="PANTHER" id="PTHR38150:SF1">
    <property type="entry name" value="PFU DOMAIN-CONTAINING PROTEIN"/>
    <property type="match status" value="1"/>
</dbReference>
<feature type="compositionally biased region" description="Basic and acidic residues" evidence="2">
    <location>
        <begin position="852"/>
        <end position="869"/>
    </location>
</feature>
<reference evidence="3" key="1">
    <citation type="submission" date="2021-01" db="EMBL/GenBank/DDBJ databases">
        <authorList>
            <person name="Corre E."/>
            <person name="Pelletier E."/>
            <person name="Niang G."/>
            <person name="Scheremetjew M."/>
            <person name="Finn R."/>
            <person name="Kale V."/>
            <person name="Holt S."/>
            <person name="Cochrane G."/>
            <person name="Meng A."/>
            <person name="Brown T."/>
            <person name="Cohen L."/>
        </authorList>
    </citation>
    <scope>NUCLEOTIDE SEQUENCE</scope>
</reference>
<feature type="compositionally biased region" description="Basic and acidic residues" evidence="2">
    <location>
        <begin position="299"/>
        <end position="317"/>
    </location>
</feature>
<keyword evidence="1" id="KW-0175">Coiled coil</keyword>
<feature type="compositionally biased region" description="Low complexity" evidence="2">
    <location>
        <begin position="1027"/>
        <end position="1042"/>
    </location>
</feature>
<feature type="compositionally biased region" description="Low complexity" evidence="2">
    <location>
        <begin position="966"/>
        <end position="980"/>
    </location>
</feature>
<feature type="compositionally biased region" description="Polar residues" evidence="2">
    <location>
        <begin position="252"/>
        <end position="265"/>
    </location>
</feature>
<gene>
    <name evidence="3" type="ORF">NSCI0253_LOCUS28986</name>
</gene>
<sequence length="1155" mass="125694">MAVAVADMVETNHWDAPRGRVPWETSDVPLDEAASGSITCSDTSSNTARLGSDETDCGNASQASHPPPTQAYGELGASPAILPIKSPRGYPPPLPKAQDGERRSLTPPVPLQSAVPTLAAANTAAPMLNDELWNTTSSDIPEAPPGTGPLYKCAICGEFVYESQLDHHVLICPDPPDMTVPTTKQPEVIVDISPLSVPTISEAVETSSSSTHSRAPSPGSSTPTLGGSLATSVKSGGMTPPPGRQPVKTAKEVSTQPYHVQSQRSSGRRNAEEARRKKEDECTFQPRVLSRGSPRTCGRSHEASGEHRWSQRGEQHQRSQRLKQAEAQAYAEVTLKPRISRFAQAWSQRQSDAQTGGQPSLNVFERLYATMQAREPVDNLEEQEASPGGDTPDSCATLSATSSQRTSISKQSSRKNSTSELLYSDALDRRKRLRAMAEQLQSRAEEVAREKRQVSGRSRRYYWQMLERQIKASFDATTGGAWYLKQSELEDFLVHFKCLRVRSDREDVGRSHPGSVHEDESSRLCSALWRHLDPQLTGHTDLLTLTVFFHVLMGAVDDAARDSQSMYSAAPVSGSVEECPVTPSKLAVSPASPALHCHRSGERVGLGDGDFGDPAQLLPRDGVDALRVAAVASLVAITEEDGDVSGDDTADGGQSYGGARSSNNDGLLPSDCFEAPAPAALTQDDDEARRIVDLLLRFDPIQLRTEFQTIYMQRMYYQSKQDQHVAAPSTEVQVVPPEIDSKSRILAAQLVERMKCESEKPLSTHADLLLWRHSQTEAKKEEKRAQAKHEEVNGCTFRPKTSPRPNDFQVETVVAGATRTQVLYARGLADKERREARAQEVAQVRSNAEVRDCTFRPDTAKSERSRQRANDSAPRVPRGYYETRDRLRAANEIMIQKRRQREDRMAKLAPAVGSATAPSAPASSTSSMPTTLSGRVSECTPFPCTMSPLPPVAEEQQNRRRAHSPRASSISREGRSSSAGPGLRVTKPVLRNNSAHRHTDPPFSARGGSQAHSRTSSPVDHKPTTPRSSRVSSVGSVQSFGSARIGSFDAGSGGSRRDSLQEVKAASASARHVSPAQGANEDNLAPPLLYVDVNLSPGQQPERIVLREGQSVNEVVAEFAARHVLTPVLAQRLHALLQGVLQRQEGNLLEPPYNN</sequence>
<feature type="region of interest" description="Disordered" evidence="2">
    <location>
        <begin position="852"/>
        <end position="883"/>
    </location>
</feature>
<feature type="region of interest" description="Disordered" evidence="2">
    <location>
        <begin position="910"/>
        <end position="1083"/>
    </location>
</feature>
<evidence type="ECO:0000256" key="2">
    <source>
        <dbReference type="SAM" id="MobiDB-lite"/>
    </source>
</evidence>
<name>A0A7S1FBB7_NOCSC</name>
<organism evidence="3">
    <name type="scientific">Noctiluca scintillans</name>
    <name type="common">Sea sparkle</name>
    <name type="synonym">Red tide dinoflagellate</name>
    <dbReference type="NCBI Taxonomy" id="2966"/>
    <lineage>
        <taxon>Eukaryota</taxon>
        <taxon>Sar</taxon>
        <taxon>Alveolata</taxon>
        <taxon>Dinophyceae</taxon>
        <taxon>Noctilucales</taxon>
        <taxon>Noctilucaceae</taxon>
        <taxon>Noctiluca</taxon>
    </lineage>
</organism>
<feature type="compositionally biased region" description="Basic and acidic residues" evidence="2">
    <location>
        <begin position="269"/>
        <end position="281"/>
    </location>
</feature>
<evidence type="ECO:0000313" key="3">
    <source>
        <dbReference type="EMBL" id="CAD8854634.1"/>
    </source>
</evidence>
<feature type="region of interest" description="Disordered" evidence="2">
    <location>
        <begin position="16"/>
        <end position="110"/>
    </location>
</feature>
<dbReference type="AlphaFoldDB" id="A0A7S1FBB7"/>